<feature type="compositionally biased region" description="Polar residues" evidence="1">
    <location>
        <begin position="100"/>
        <end position="112"/>
    </location>
</feature>
<sequence length="303" mass="33328">MTPKKKTSDKVLAGTSDAVDSGSMPNVTGGNDPTLDPGKDPSQAVSAASEMNTIRPTTQSTRVTDQLAQPASEWGMSEDPTQTPNPHRGSGDPLLPKTYSDYSEPSERSTSADPDPEELVLGDQIQEMLDTINEHMDEVKSIHNMSRQAAQLLVKTNESNSALEARTRTLRTWLNNPVDEESMNGQHNSDPELMQSTPRPNNRSETKYVLSKTRTELSAKTAVLEQLYADQAPEGYLNQAAIAARNTHRQQSIPPSENTRINERRENPHKSIHYAPFDGIEDNNTDSETTSGIIRKGLYPSST</sequence>
<dbReference type="HOGENOM" id="CLU_012886_6_0_1"/>
<evidence type="ECO:0000313" key="3">
    <source>
        <dbReference type="Proteomes" id="UP000054279"/>
    </source>
</evidence>
<accession>A0A0C9VHI8</accession>
<feature type="compositionally biased region" description="Polar residues" evidence="1">
    <location>
        <begin position="183"/>
        <end position="203"/>
    </location>
</feature>
<feature type="region of interest" description="Disordered" evidence="1">
    <location>
        <begin position="1"/>
        <end position="118"/>
    </location>
</feature>
<feature type="compositionally biased region" description="Polar residues" evidence="1">
    <location>
        <begin position="43"/>
        <end position="69"/>
    </location>
</feature>
<name>A0A0C9VHI8_SPHS4</name>
<protein>
    <submittedName>
        <fullName evidence="2">Uncharacterized protein</fullName>
    </submittedName>
</protein>
<evidence type="ECO:0000313" key="2">
    <source>
        <dbReference type="EMBL" id="KIJ46731.1"/>
    </source>
</evidence>
<dbReference type="AlphaFoldDB" id="A0A0C9VHI8"/>
<feature type="region of interest" description="Disordered" evidence="1">
    <location>
        <begin position="176"/>
        <end position="204"/>
    </location>
</feature>
<feature type="region of interest" description="Disordered" evidence="1">
    <location>
        <begin position="245"/>
        <end position="303"/>
    </location>
</feature>
<dbReference type="EMBL" id="KN837106">
    <property type="protein sequence ID" value="KIJ46731.1"/>
    <property type="molecule type" value="Genomic_DNA"/>
</dbReference>
<evidence type="ECO:0000256" key="1">
    <source>
        <dbReference type="SAM" id="MobiDB-lite"/>
    </source>
</evidence>
<reference evidence="2 3" key="1">
    <citation type="submission" date="2014-06" db="EMBL/GenBank/DDBJ databases">
        <title>Evolutionary Origins and Diversification of the Mycorrhizal Mutualists.</title>
        <authorList>
            <consortium name="DOE Joint Genome Institute"/>
            <consortium name="Mycorrhizal Genomics Consortium"/>
            <person name="Kohler A."/>
            <person name="Kuo A."/>
            <person name="Nagy L.G."/>
            <person name="Floudas D."/>
            <person name="Copeland A."/>
            <person name="Barry K.W."/>
            <person name="Cichocki N."/>
            <person name="Veneault-Fourrey C."/>
            <person name="LaButti K."/>
            <person name="Lindquist E.A."/>
            <person name="Lipzen A."/>
            <person name="Lundell T."/>
            <person name="Morin E."/>
            <person name="Murat C."/>
            <person name="Riley R."/>
            <person name="Ohm R."/>
            <person name="Sun H."/>
            <person name="Tunlid A."/>
            <person name="Henrissat B."/>
            <person name="Grigoriev I.V."/>
            <person name="Hibbett D.S."/>
            <person name="Martin F."/>
        </authorList>
    </citation>
    <scope>NUCLEOTIDE SEQUENCE [LARGE SCALE GENOMIC DNA]</scope>
    <source>
        <strain evidence="2 3">SS14</strain>
    </source>
</reference>
<organism evidence="2 3">
    <name type="scientific">Sphaerobolus stellatus (strain SS14)</name>
    <dbReference type="NCBI Taxonomy" id="990650"/>
    <lineage>
        <taxon>Eukaryota</taxon>
        <taxon>Fungi</taxon>
        <taxon>Dikarya</taxon>
        <taxon>Basidiomycota</taxon>
        <taxon>Agaricomycotina</taxon>
        <taxon>Agaricomycetes</taxon>
        <taxon>Phallomycetidae</taxon>
        <taxon>Geastrales</taxon>
        <taxon>Sphaerobolaceae</taxon>
        <taxon>Sphaerobolus</taxon>
    </lineage>
</organism>
<feature type="compositionally biased region" description="Basic and acidic residues" evidence="1">
    <location>
        <begin position="260"/>
        <end position="269"/>
    </location>
</feature>
<feature type="compositionally biased region" description="Polar residues" evidence="1">
    <location>
        <begin position="249"/>
        <end position="259"/>
    </location>
</feature>
<dbReference type="Proteomes" id="UP000054279">
    <property type="component" value="Unassembled WGS sequence"/>
</dbReference>
<proteinExistence type="predicted"/>
<keyword evidence="3" id="KW-1185">Reference proteome</keyword>
<gene>
    <name evidence="2" type="ORF">M422DRAFT_249895</name>
</gene>